<dbReference type="Gene3D" id="2.70.130.10">
    <property type="entry name" value="Mannose-6-phosphate receptor binding domain"/>
    <property type="match status" value="1"/>
</dbReference>
<accession>A0AAW1NRC5</accession>
<feature type="chain" id="PRO_5043587243" description="MRH domain-containing protein" evidence="6">
    <location>
        <begin position="25"/>
        <end position="357"/>
    </location>
</feature>
<keyword evidence="3" id="KW-0256">Endoplasmic reticulum</keyword>
<evidence type="ECO:0000313" key="9">
    <source>
        <dbReference type="Proteomes" id="UP001465755"/>
    </source>
</evidence>
<feature type="signal peptide" evidence="6">
    <location>
        <begin position="1"/>
        <end position="24"/>
    </location>
</feature>
<evidence type="ECO:0000256" key="5">
    <source>
        <dbReference type="SAM" id="MobiDB-lite"/>
    </source>
</evidence>
<dbReference type="EMBL" id="JALJOQ010000120">
    <property type="protein sequence ID" value="KAK9795963.1"/>
    <property type="molecule type" value="Genomic_DNA"/>
</dbReference>
<dbReference type="InterPro" id="IPR044865">
    <property type="entry name" value="MRH_dom"/>
</dbReference>
<dbReference type="PROSITE" id="PS51914">
    <property type="entry name" value="MRH"/>
    <property type="match status" value="1"/>
</dbReference>
<dbReference type="Proteomes" id="UP001465755">
    <property type="component" value="Unassembled WGS sequence"/>
</dbReference>
<dbReference type="GO" id="GO:0030970">
    <property type="term" value="P:retrograde protein transport, ER to cytosol"/>
    <property type="evidence" value="ECO:0007669"/>
    <property type="project" value="TreeGrafter"/>
</dbReference>
<dbReference type="PANTHER" id="PTHR15414:SF0">
    <property type="entry name" value="ENDOPLASMIC RETICULUM LECTIN 1"/>
    <property type="match status" value="1"/>
</dbReference>
<proteinExistence type="predicted"/>
<dbReference type="GO" id="GO:0005788">
    <property type="term" value="C:endoplasmic reticulum lumen"/>
    <property type="evidence" value="ECO:0007669"/>
    <property type="project" value="TreeGrafter"/>
</dbReference>
<evidence type="ECO:0000256" key="6">
    <source>
        <dbReference type="SAM" id="SignalP"/>
    </source>
</evidence>
<dbReference type="PANTHER" id="PTHR15414">
    <property type="entry name" value="OS-9-RELATED"/>
    <property type="match status" value="1"/>
</dbReference>
<comment type="caution">
    <text evidence="8">The sequence shown here is derived from an EMBL/GenBank/DDBJ whole genome shotgun (WGS) entry which is preliminary data.</text>
</comment>
<dbReference type="SUPFAM" id="SSF50911">
    <property type="entry name" value="Mannose 6-phosphate receptor domain"/>
    <property type="match status" value="1"/>
</dbReference>
<evidence type="ECO:0000256" key="2">
    <source>
        <dbReference type="ARBA" id="ARBA00022729"/>
    </source>
</evidence>
<keyword evidence="4" id="KW-1015">Disulfide bond</keyword>
<feature type="region of interest" description="Disordered" evidence="5">
    <location>
        <begin position="311"/>
        <end position="357"/>
    </location>
</feature>
<dbReference type="InterPro" id="IPR045149">
    <property type="entry name" value="OS-9-like"/>
</dbReference>
<organism evidence="8 9">
    <name type="scientific">Symbiochloris irregularis</name>
    <dbReference type="NCBI Taxonomy" id="706552"/>
    <lineage>
        <taxon>Eukaryota</taxon>
        <taxon>Viridiplantae</taxon>
        <taxon>Chlorophyta</taxon>
        <taxon>core chlorophytes</taxon>
        <taxon>Trebouxiophyceae</taxon>
        <taxon>Trebouxiales</taxon>
        <taxon>Trebouxiaceae</taxon>
        <taxon>Symbiochloris</taxon>
    </lineage>
</organism>
<feature type="domain" description="MRH" evidence="7">
    <location>
        <begin position="111"/>
        <end position="228"/>
    </location>
</feature>
<evidence type="ECO:0000256" key="3">
    <source>
        <dbReference type="ARBA" id="ARBA00022824"/>
    </source>
</evidence>
<protein>
    <recommendedName>
        <fullName evidence="7">MRH domain-containing protein</fullName>
    </recommendedName>
</protein>
<evidence type="ECO:0000313" key="8">
    <source>
        <dbReference type="EMBL" id="KAK9795963.1"/>
    </source>
</evidence>
<dbReference type="GO" id="GO:0030968">
    <property type="term" value="P:endoplasmic reticulum unfolded protein response"/>
    <property type="evidence" value="ECO:0007669"/>
    <property type="project" value="InterPro"/>
</dbReference>
<reference evidence="8 9" key="1">
    <citation type="journal article" date="2024" name="Nat. Commun.">
        <title>Phylogenomics reveals the evolutionary origins of lichenization in chlorophyte algae.</title>
        <authorList>
            <person name="Puginier C."/>
            <person name="Libourel C."/>
            <person name="Otte J."/>
            <person name="Skaloud P."/>
            <person name="Haon M."/>
            <person name="Grisel S."/>
            <person name="Petersen M."/>
            <person name="Berrin J.G."/>
            <person name="Delaux P.M."/>
            <person name="Dal Grande F."/>
            <person name="Keller J."/>
        </authorList>
    </citation>
    <scope>NUCLEOTIDE SEQUENCE [LARGE SCALE GENOMIC DNA]</scope>
    <source>
        <strain evidence="8 9">SAG 2036</strain>
    </source>
</reference>
<gene>
    <name evidence="8" type="ORF">WJX73_009024</name>
</gene>
<sequence length="357" mass="39628">MPCPCRGDLCSALLGALLCIGAFASFHHCQGSGLPLDDTSTKFILDIDTEVGSKLHEATKAEEGRLRVLKDARGRTFNCYLPVPDEKALSDGKEKAEEEQTAAQLLAPLKTTCLFRQEDWWTYEICPGQHVRQFHQHNQELQSQYDLGKFDSNATDLDRIWEGDSGPVEASYVEEVFDNGEACDLTQAPRSARVRYSCSPSREGIQAILEPATCKYLFLVATPRLCEHPALRNRQAAISRMACHATHLGEGNAPGFGGPPLKLRPLPQPMEAQETEGISTHSHPLSWLTNGFGNVKVRAERGDLRNHFDVKVQGDDDLGHDDGHVGHDSEDDDSRGQRQRGDRRADQQQRPVLHAEL</sequence>
<feature type="compositionally biased region" description="Basic and acidic residues" evidence="5">
    <location>
        <begin position="320"/>
        <end position="357"/>
    </location>
</feature>
<dbReference type="InterPro" id="IPR009011">
    <property type="entry name" value="Man6P_isomerase_rcpt-bd_dom_sf"/>
</dbReference>
<evidence type="ECO:0000256" key="1">
    <source>
        <dbReference type="ARBA" id="ARBA00004240"/>
    </source>
</evidence>
<evidence type="ECO:0000256" key="4">
    <source>
        <dbReference type="ARBA" id="ARBA00023157"/>
    </source>
</evidence>
<comment type="subcellular location">
    <subcellularLocation>
        <location evidence="1">Endoplasmic reticulum</location>
    </subcellularLocation>
</comment>
<name>A0AAW1NRC5_9CHLO</name>
<evidence type="ECO:0000259" key="7">
    <source>
        <dbReference type="PROSITE" id="PS51914"/>
    </source>
</evidence>
<dbReference type="AlphaFoldDB" id="A0AAW1NRC5"/>
<dbReference type="Pfam" id="PF07915">
    <property type="entry name" value="PRKCSH"/>
    <property type="match status" value="1"/>
</dbReference>
<keyword evidence="9" id="KW-1185">Reference proteome</keyword>
<dbReference type="InterPro" id="IPR012913">
    <property type="entry name" value="OS9-like_dom"/>
</dbReference>
<keyword evidence="2 6" id="KW-0732">Signal</keyword>